<sequence length="193" mass="22863">MKTLNICIDIDGTITDPYYWLSYANKYFNLNVSESQITSYDIHKVLNIYKKDYLEFYEKFKIEIHSKQKLRNDVKKVLDILHKYNNLYFVTAREESLELVTFLYLLDNEIPFDEVFHLGTHNKVPKAKELNCNIFIEDSYDNAILLSNNGFKVILIDTNYNRLPINSSNIIRAYNWTEILQIITEISIEKEAI</sequence>
<proteinExistence type="inferred from homology"/>
<dbReference type="InterPro" id="IPR052419">
    <property type="entry name" value="5_3-deoxyribonucleotidase-like"/>
</dbReference>
<dbReference type="InterPro" id="IPR009206">
    <property type="entry name" value="Nucleotidase_putative"/>
</dbReference>
<dbReference type="InterPro" id="IPR036412">
    <property type="entry name" value="HAD-like_sf"/>
</dbReference>
<comment type="caution">
    <text evidence="5">The sequence shown here is derived from an EMBL/GenBank/DDBJ whole genome shotgun (WGS) entry which is preliminary data.</text>
</comment>
<dbReference type="STRING" id="29367.CLPUN_49750"/>
<dbReference type="SUPFAM" id="SSF56784">
    <property type="entry name" value="HAD-like"/>
    <property type="match status" value="1"/>
</dbReference>
<feature type="active site" description="Nucleophile" evidence="4">
    <location>
        <position position="9"/>
    </location>
</feature>
<evidence type="ECO:0000256" key="3">
    <source>
        <dbReference type="PIRNR" id="PIRNR021362"/>
    </source>
</evidence>
<organism evidence="5 6">
    <name type="scientific">Clostridium puniceum</name>
    <dbReference type="NCBI Taxonomy" id="29367"/>
    <lineage>
        <taxon>Bacteria</taxon>
        <taxon>Bacillati</taxon>
        <taxon>Bacillota</taxon>
        <taxon>Clostridia</taxon>
        <taxon>Eubacteriales</taxon>
        <taxon>Clostridiaceae</taxon>
        <taxon>Clostridium</taxon>
    </lineage>
</organism>
<name>A0A1S8T100_9CLOT</name>
<dbReference type="OrthoDB" id="2471595at2"/>
<dbReference type="Pfam" id="PF06941">
    <property type="entry name" value="NT5C"/>
    <property type="match status" value="1"/>
</dbReference>
<evidence type="ECO:0000313" key="5">
    <source>
        <dbReference type="EMBL" id="OOM71291.1"/>
    </source>
</evidence>
<keyword evidence="2 3" id="KW-0378">Hydrolase</keyword>
<dbReference type="GO" id="GO:0009264">
    <property type="term" value="P:deoxyribonucleotide catabolic process"/>
    <property type="evidence" value="ECO:0007669"/>
    <property type="project" value="InterPro"/>
</dbReference>
<dbReference type="InterPro" id="IPR023214">
    <property type="entry name" value="HAD_sf"/>
</dbReference>
<dbReference type="PANTHER" id="PTHR35134">
    <property type="entry name" value="NUCLEOTIDASE YQFW-RELATED"/>
    <property type="match status" value="1"/>
</dbReference>
<dbReference type="GO" id="GO:0008253">
    <property type="term" value="F:5'-nucleotidase activity"/>
    <property type="evidence" value="ECO:0007669"/>
    <property type="project" value="InterPro"/>
</dbReference>
<keyword evidence="6" id="KW-1185">Reference proteome</keyword>
<dbReference type="PANTHER" id="PTHR35134:SF2">
    <property type="entry name" value="NUCLEOTIDASE YQFW-RELATED"/>
    <property type="match status" value="1"/>
</dbReference>
<dbReference type="RefSeq" id="WP_077849868.1">
    <property type="nucleotide sequence ID" value="NZ_LZZM01000232.1"/>
</dbReference>
<feature type="active site" description="Proton donor" evidence="4">
    <location>
        <position position="11"/>
    </location>
</feature>
<evidence type="ECO:0000256" key="2">
    <source>
        <dbReference type="ARBA" id="ARBA00022801"/>
    </source>
</evidence>
<comment type="similarity">
    <text evidence="1 3">Belongs to the 5'(3')-deoxyribonucleotidase family.</text>
</comment>
<evidence type="ECO:0000256" key="1">
    <source>
        <dbReference type="ARBA" id="ARBA00009589"/>
    </source>
</evidence>
<dbReference type="Gene3D" id="3.40.50.1000">
    <property type="entry name" value="HAD superfamily/HAD-like"/>
    <property type="match status" value="1"/>
</dbReference>
<dbReference type="Proteomes" id="UP000190890">
    <property type="component" value="Unassembled WGS sequence"/>
</dbReference>
<reference evidence="5 6" key="1">
    <citation type="submission" date="2016-05" db="EMBL/GenBank/DDBJ databases">
        <title>Microbial solvent formation.</title>
        <authorList>
            <person name="Poehlein A."/>
            <person name="Montoya Solano J.D."/>
            <person name="Flitsch S."/>
            <person name="Krabben P."/>
            <person name="Duerre P."/>
            <person name="Daniel R."/>
        </authorList>
    </citation>
    <scope>NUCLEOTIDE SEQUENCE [LARGE SCALE GENOMIC DNA]</scope>
    <source>
        <strain evidence="5 6">DSM 2619</strain>
    </source>
</reference>
<dbReference type="EC" id="3.1.3.-" evidence="3"/>
<gene>
    <name evidence="5" type="ORF">CLPUN_49750</name>
</gene>
<dbReference type="InterPro" id="IPR010708">
    <property type="entry name" value="5'(3')-deoxyribonucleotidase"/>
</dbReference>
<dbReference type="EMBL" id="LZZM01000232">
    <property type="protein sequence ID" value="OOM71291.1"/>
    <property type="molecule type" value="Genomic_DNA"/>
</dbReference>
<evidence type="ECO:0000256" key="4">
    <source>
        <dbReference type="PIRSR" id="PIRSR610708-1"/>
    </source>
</evidence>
<protein>
    <recommendedName>
        <fullName evidence="3">Nucleotidase</fullName>
        <ecNumber evidence="3">3.1.3.-</ecNumber>
    </recommendedName>
</protein>
<evidence type="ECO:0000313" key="6">
    <source>
        <dbReference type="Proteomes" id="UP000190890"/>
    </source>
</evidence>
<dbReference type="AlphaFoldDB" id="A0A1S8T100"/>
<accession>A0A1S8T100</accession>
<dbReference type="PIRSF" id="PIRSF021362">
    <property type="entry name" value="UCP021362_HAD"/>
    <property type="match status" value="1"/>
</dbReference>